<dbReference type="EMBL" id="MK072371">
    <property type="protein sequence ID" value="AYV82380.1"/>
    <property type="molecule type" value="Genomic_DNA"/>
</dbReference>
<gene>
    <name evidence="1" type="ORF">Homavirus40_2</name>
</gene>
<proteinExistence type="predicted"/>
<reference evidence="1" key="1">
    <citation type="submission" date="2018-10" db="EMBL/GenBank/DDBJ databases">
        <title>Hidden diversity of soil giant viruses.</title>
        <authorList>
            <person name="Schulz F."/>
            <person name="Alteio L."/>
            <person name="Goudeau D."/>
            <person name="Ryan E.M."/>
            <person name="Malmstrom R.R."/>
            <person name="Blanchard J."/>
            <person name="Woyke T."/>
        </authorList>
    </citation>
    <scope>NUCLEOTIDE SEQUENCE</scope>
    <source>
        <strain evidence="1">HOV1</strain>
    </source>
</reference>
<evidence type="ECO:0000313" key="1">
    <source>
        <dbReference type="EMBL" id="AYV82380.1"/>
    </source>
</evidence>
<accession>A0A3G5A555</accession>
<protein>
    <submittedName>
        <fullName evidence="1">Uncharacterized protein</fullName>
    </submittedName>
</protein>
<name>A0A3G5A555_9VIRU</name>
<organism evidence="1">
    <name type="scientific">Homavirus sp</name>
    <dbReference type="NCBI Taxonomy" id="2487769"/>
    <lineage>
        <taxon>Viruses</taxon>
        <taxon>Varidnaviria</taxon>
        <taxon>Bamfordvirae</taxon>
        <taxon>Nucleocytoviricota</taxon>
        <taxon>Megaviricetes</taxon>
        <taxon>Imitervirales</taxon>
        <taxon>Mimiviridae</taxon>
        <taxon>Klosneuvirinae</taxon>
    </lineage>
</organism>
<sequence length="152" mass="18195">MLKIRSDIIIPNIDRFIYLLEQKIQNEPNKIFIIAYQINSDTIMLPVDYITFGRTEQMIKFWNVMTDPSLLDMGIPAELVLNINYTGKNNFNLDNKNDIYEFNTYYGYFIEDINKDGIQIYWLSKYFDKYAHPTLDNCVFVNRYVEDPFYGY</sequence>